<dbReference type="PANTHER" id="PTHR47746">
    <property type="entry name" value="ZF-RVT DOMAIN-CONTAINING PROTEIN"/>
    <property type="match status" value="1"/>
</dbReference>
<evidence type="ECO:0000259" key="1">
    <source>
        <dbReference type="Pfam" id="PF13966"/>
    </source>
</evidence>
<proteinExistence type="predicted"/>
<dbReference type="AlphaFoldDB" id="A0AAV5E4X9"/>
<dbReference type="Proteomes" id="UP001054889">
    <property type="component" value="Unassembled WGS sequence"/>
</dbReference>
<keyword evidence="3" id="KW-1185">Reference proteome</keyword>
<comment type="caution">
    <text evidence="2">The sequence shown here is derived from an EMBL/GenBank/DDBJ whole genome shotgun (WGS) entry which is preliminary data.</text>
</comment>
<feature type="domain" description="Reverse transcriptase zinc-binding" evidence="1">
    <location>
        <begin position="58"/>
        <end position="142"/>
    </location>
</feature>
<reference evidence="2" key="2">
    <citation type="submission" date="2021-12" db="EMBL/GenBank/DDBJ databases">
        <title>Resequencing data analysis of finger millet.</title>
        <authorList>
            <person name="Hatakeyama M."/>
            <person name="Aluri S."/>
            <person name="Balachadran M.T."/>
            <person name="Sivarajan S.R."/>
            <person name="Poveda L."/>
            <person name="Shimizu-Inatsugi R."/>
            <person name="Schlapbach R."/>
            <person name="Sreeman S.M."/>
            <person name="Shimizu K.K."/>
        </authorList>
    </citation>
    <scope>NUCLEOTIDE SEQUENCE</scope>
</reference>
<protein>
    <recommendedName>
        <fullName evidence="1">Reverse transcriptase zinc-binding domain-containing protein</fullName>
    </recommendedName>
</protein>
<reference evidence="2" key="1">
    <citation type="journal article" date="2018" name="DNA Res.">
        <title>Multiple hybrid de novo genome assembly of finger millet, an orphan allotetraploid crop.</title>
        <authorList>
            <person name="Hatakeyama M."/>
            <person name="Aluri S."/>
            <person name="Balachadran M.T."/>
            <person name="Sivarajan S.R."/>
            <person name="Patrignani A."/>
            <person name="Gruter S."/>
            <person name="Poveda L."/>
            <person name="Shimizu-Inatsugi R."/>
            <person name="Baeten J."/>
            <person name="Francoijs K.J."/>
            <person name="Nataraja K.N."/>
            <person name="Reddy Y.A.N."/>
            <person name="Phadnis S."/>
            <person name="Ravikumar R.L."/>
            <person name="Schlapbach R."/>
            <person name="Sreeman S.M."/>
            <person name="Shimizu K.K."/>
        </authorList>
    </citation>
    <scope>NUCLEOTIDE SEQUENCE</scope>
</reference>
<dbReference type="Pfam" id="PF13966">
    <property type="entry name" value="zf-RVT"/>
    <property type="match status" value="1"/>
</dbReference>
<organism evidence="2 3">
    <name type="scientific">Eleusine coracana subsp. coracana</name>
    <dbReference type="NCBI Taxonomy" id="191504"/>
    <lineage>
        <taxon>Eukaryota</taxon>
        <taxon>Viridiplantae</taxon>
        <taxon>Streptophyta</taxon>
        <taxon>Embryophyta</taxon>
        <taxon>Tracheophyta</taxon>
        <taxon>Spermatophyta</taxon>
        <taxon>Magnoliopsida</taxon>
        <taxon>Liliopsida</taxon>
        <taxon>Poales</taxon>
        <taxon>Poaceae</taxon>
        <taxon>PACMAD clade</taxon>
        <taxon>Chloridoideae</taxon>
        <taxon>Cynodonteae</taxon>
        <taxon>Eleusininae</taxon>
        <taxon>Eleusine</taxon>
    </lineage>
</organism>
<dbReference type="EMBL" id="BQKI01000073">
    <property type="protein sequence ID" value="GJN17837.1"/>
    <property type="molecule type" value="Genomic_DNA"/>
</dbReference>
<name>A0AAV5E4X9_ELECO</name>
<dbReference type="InterPro" id="IPR026960">
    <property type="entry name" value="RVT-Znf"/>
</dbReference>
<evidence type="ECO:0000313" key="2">
    <source>
        <dbReference type="EMBL" id="GJN17837.1"/>
    </source>
</evidence>
<dbReference type="PANTHER" id="PTHR47746:SF40">
    <property type="entry name" value="OS04G0563550 PROTEIN"/>
    <property type="match status" value="1"/>
</dbReference>
<evidence type="ECO:0000313" key="3">
    <source>
        <dbReference type="Proteomes" id="UP001054889"/>
    </source>
</evidence>
<accession>A0AAV5E4X9</accession>
<gene>
    <name evidence="2" type="primary">gb04939</name>
    <name evidence="2" type="ORF">PR202_gb04939</name>
</gene>
<sequence>MRSVAEALIDDSWTQDIQGSLSMEGTIELFRLWDCLMNIDLDDNEDQYIWRLDATGCYSSKSAYKAYYTGAITFEPWRQLWKSWAPPKCKMFLWLAIRNRCWTADRLAKRGLDHPEKCPLWDQKEETMQHLLTSFVVARQVWFALLNMLQLGTAVPQHNERNFADWWRRTIKSPPMEQRKGLNSLIILAAWEIWKHRNDCVFEGTSPSVNTILDAIRDEHGLWCGAGARKLMDLNLTLTWSGA</sequence>